<evidence type="ECO:0000313" key="3">
    <source>
        <dbReference type="Proteomes" id="UP000673691"/>
    </source>
</evidence>
<accession>A0A8H7ZRH4</accession>
<feature type="region of interest" description="Disordered" evidence="1">
    <location>
        <begin position="45"/>
        <end position="133"/>
    </location>
</feature>
<proteinExistence type="predicted"/>
<feature type="compositionally biased region" description="Basic and acidic residues" evidence="1">
    <location>
        <begin position="69"/>
        <end position="83"/>
    </location>
</feature>
<evidence type="ECO:0000313" key="2">
    <source>
        <dbReference type="EMBL" id="KAG5457832.1"/>
    </source>
</evidence>
<feature type="region of interest" description="Disordered" evidence="1">
    <location>
        <begin position="1"/>
        <end position="20"/>
    </location>
</feature>
<sequence>MPAVLKVSPEKRSRVGSLSASDENNVFAVCGGWLPAAVDELRRYLESDDQRPNGAAPTIANPRNTQWFPRDRTFRGTEAEQRMRSASQTPPAPSANRPRKAPVQSRLGDRMNPYSRPPQHSVGPAGSASSNQAEARWNISASVPALAMSPFFPSMTPEMMMSLGLPLPPGFPM</sequence>
<name>A0A8H7ZRH4_9FUNG</name>
<feature type="non-terminal residue" evidence="2">
    <location>
        <position position="173"/>
    </location>
</feature>
<evidence type="ECO:0000256" key="1">
    <source>
        <dbReference type="SAM" id="MobiDB-lite"/>
    </source>
</evidence>
<keyword evidence="3" id="KW-1185">Reference proteome</keyword>
<dbReference type="AlphaFoldDB" id="A0A8H7ZRH4"/>
<dbReference type="EMBL" id="JAEFCI010009398">
    <property type="protein sequence ID" value="KAG5457832.1"/>
    <property type="molecule type" value="Genomic_DNA"/>
</dbReference>
<reference evidence="2 3" key="1">
    <citation type="journal article" name="Sci. Rep.">
        <title>Genome-scale phylogenetic analyses confirm Olpidium as the closest living zoosporic fungus to the non-flagellated, terrestrial fungi.</title>
        <authorList>
            <person name="Chang Y."/>
            <person name="Rochon D."/>
            <person name="Sekimoto S."/>
            <person name="Wang Y."/>
            <person name="Chovatia M."/>
            <person name="Sandor L."/>
            <person name="Salamov A."/>
            <person name="Grigoriev I.V."/>
            <person name="Stajich J.E."/>
            <person name="Spatafora J.W."/>
        </authorList>
    </citation>
    <scope>NUCLEOTIDE SEQUENCE [LARGE SCALE GENOMIC DNA]</scope>
    <source>
        <strain evidence="2">S191</strain>
    </source>
</reference>
<gene>
    <name evidence="2" type="ORF">BJ554DRAFT_2059</name>
</gene>
<comment type="caution">
    <text evidence="2">The sequence shown here is derived from an EMBL/GenBank/DDBJ whole genome shotgun (WGS) entry which is preliminary data.</text>
</comment>
<dbReference type="Proteomes" id="UP000673691">
    <property type="component" value="Unassembled WGS sequence"/>
</dbReference>
<protein>
    <submittedName>
        <fullName evidence="2">Uncharacterized protein</fullName>
    </submittedName>
</protein>
<organism evidence="2 3">
    <name type="scientific">Olpidium bornovanus</name>
    <dbReference type="NCBI Taxonomy" id="278681"/>
    <lineage>
        <taxon>Eukaryota</taxon>
        <taxon>Fungi</taxon>
        <taxon>Fungi incertae sedis</taxon>
        <taxon>Olpidiomycota</taxon>
        <taxon>Olpidiomycotina</taxon>
        <taxon>Olpidiomycetes</taxon>
        <taxon>Olpidiales</taxon>
        <taxon>Olpidiaceae</taxon>
        <taxon>Olpidium</taxon>
    </lineage>
</organism>